<evidence type="ECO:0000313" key="2">
    <source>
        <dbReference type="EMBL" id="QJA71483.1"/>
    </source>
</evidence>
<proteinExistence type="predicted"/>
<keyword evidence="1" id="KW-1133">Transmembrane helix</keyword>
<feature type="transmembrane region" description="Helical" evidence="1">
    <location>
        <begin position="16"/>
        <end position="40"/>
    </location>
</feature>
<keyword evidence="1" id="KW-0472">Membrane</keyword>
<organism evidence="2">
    <name type="scientific">viral metagenome</name>
    <dbReference type="NCBI Taxonomy" id="1070528"/>
    <lineage>
        <taxon>unclassified sequences</taxon>
        <taxon>metagenomes</taxon>
        <taxon>organismal metagenomes</taxon>
    </lineage>
</organism>
<reference evidence="2" key="1">
    <citation type="submission" date="2020-03" db="EMBL/GenBank/DDBJ databases">
        <title>The deep terrestrial virosphere.</title>
        <authorList>
            <person name="Holmfeldt K."/>
            <person name="Nilsson E."/>
            <person name="Simone D."/>
            <person name="Lopez-Fernandez M."/>
            <person name="Wu X."/>
            <person name="de Brujin I."/>
            <person name="Lundin D."/>
            <person name="Andersson A."/>
            <person name="Bertilsson S."/>
            <person name="Dopson M."/>
        </authorList>
    </citation>
    <scope>NUCLEOTIDE SEQUENCE</scope>
    <source>
        <strain evidence="2">MM415A03163</strain>
    </source>
</reference>
<keyword evidence="1" id="KW-0812">Transmembrane</keyword>
<protein>
    <submittedName>
        <fullName evidence="2">Uncharacterized protein</fullName>
    </submittedName>
</protein>
<name>A0A6M3JNG6_9ZZZZ</name>
<accession>A0A6M3JNG6</accession>
<evidence type="ECO:0000256" key="1">
    <source>
        <dbReference type="SAM" id="Phobius"/>
    </source>
</evidence>
<dbReference type="EMBL" id="MT141876">
    <property type="protein sequence ID" value="QJA71483.1"/>
    <property type="molecule type" value="Genomic_DNA"/>
</dbReference>
<feature type="transmembrane region" description="Helical" evidence="1">
    <location>
        <begin position="46"/>
        <end position="72"/>
    </location>
</feature>
<sequence>MRTTSWINKGDWPEDFYEFVAAVIWWFNCTGSLLMCWLKWGFWWGFIAYVCLILCALVVLKVLDWAGIYGIYPRIEGGK</sequence>
<gene>
    <name evidence="2" type="ORF">MM415A03163_0013</name>
</gene>
<dbReference type="AlphaFoldDB" id="A0A6M3JNG6"/>